<organism evidence="2 3">
    <name type="scientific">Lutibaculum baratangense AMV1</name>
    <dbReference type="NCBI Taxonomy" id="631454"/>
    <lineage>
        <taxon>Bacteria</taxon>
        <taxon>Pseudomonadati</taxon>
        <taxon>Pseudomonadota</taxon>
        <taxon>Alphaproteobacteria</taxon>
        <taxon>Hyphomicrobiales</taxon>
        <taxon>Tepidamorphaceae</taxon>
        <taxon>Lutibaculum</taxon>
    </lineage>
</organism>
<gene>
    <name evidence="2" type="ORF">N177_2517</name>
</gene>
<dbReference type="STRING" id="631454.N177_2517"/>
<reference evidence="2 3" key="1">
    <citation type="journal article" date="2014" name="Genome Announc.">
        <title>Draft Genome Sequence of Lutibaculum baratangense Strain AMV1T, Isolated from a Mud Volcano in Andamans, India.</title>
        <authorList>
            <person name="Singh A."/>
            <person name="Sreenivas A."/>
            <person name="Sathyanarayana Reddy G."/>
            <person name="Pinnaka A.K."/>
            <person name="Shivaji S."/>
        </authorList>
    </citation>
    <scope>NUCLEOTIDE SEQUENCE [LARGE SCALE GENOMIC DNA]</scope>
    <source>
        <strain evidence="2 3">AMV1</strain>
    </source>
</reference>
<dbReference type="Proteomes" id="UP000017819">
    <property type="component" value="Unassembled WGS sequence"/>
</dbReference>
<sequence>MERDRAGFDVVKACRRGLAACLALFFVLGALQAGAPLSSLLRVTISGAPELALAAPEAQPATRTAELRAASPASGPRSPDATPALPAEAGGAASAGRFAFAPPGHLRAAKRPPAGSANARAPPLPLSKTARLHARPSGEAA</sequence>
<dbReference type="AlphaFoldDB" id="V4TCP1"/>
<evidence type="ECO:0000313" key="2">
    <source>
        <dbReference type="EMBL" id="ESR24068.1"/>
    </source>
</evidence>
<name>V4TCP1_9HYPH</name>
<accession>V4TCP1</accession>
<dbReference type="EMBL" id="AWXZ01000035">
    <property type="protein sequence ID" value="ESR24068.1"/>
    <property type="molecule type" value="Genomic_DNA"/>
</dbReference>
<keyword evidence="3" id="KW-1185">Reference proteome</keyword>
<evidence type="ECO:0000256" key="1">
    <source>
        <dbReference type="SAM" id="MobiDB-lite"/>
    </source>
</evidence>
<dbReference type="RefSeq" id="WP_023432646.1">
    <property type="nucleotide sequence ID" value="NZ_AWXZ01000035.1"/>
</dbReference>
<feature type="compositionally biased region" description="Low complexity" evidence="1">
    <location>
        <begin position="81"/>
        <end position="104"/>
    </location>
</feature>
<comment type="caution">
    <text evidence="2">The sequence shown here is derived from an EMBL/GenBank/DDBJ whole genome shotgun (WGS) entry which is preliminary data.</text>
</comment>
<evidence type="ECO:0000313" key="3">
    <source>
        <dbReference type="Proteomes" id="UP000017819"/>
    </source>
</evidence>
<feature type="region of interest" description="Disordered" evidence="1">
    <location>
        <begin position="56"/>
        <end position="141"/>
    </location>
</feature>
<proteinExistence type="predicted"/>
<protein>
    <submittedName>
        <fullName evidence="2">Uncharacterized protein</fullName>
    </submittedName>
</protein>